<gene>
    <name evidence="6" type="ORF">ACFSJ3_16060</name>
</gene>
<keyword evidence="7" id="KW-1185">Reference proteome</keyword>
<dbReference type="Gene3D" id="3.30.1340.10">
    <property type="entry name" value="HPr-like"/>
    <property type="match status" value="1"/>
</dbReference>
<keyword evidence="3" id="KW-0963">Cytoplasm</keyword>
<dbReference type="RefSeq" id="WP_345341568.1">
    <property type="nucleotide sequence ID" value="NZ_BAABLI010000029.1"/>
</dbReference>
<dbReference type="InterPro" id="IPR050399">
    <property type="entry name" value="HPr"/>
</dbReference>
<dbReference type="Proteomes" id="UP001597380">
    <property type="component" value="Unassembled WGS sequence"/>
</dbReference>
<dbReference type="SUPFAM" id="SSF55594">
    <property type="entry name" value="HPr-like"/>
    <property type="match status" value="1"/>
</dbReference>
<dbReference type="InterPro" id="IPR035895">
    <property type="entry name" value="HPr-like_sf"/>
</dbReference>
<reference evidence="7" key="1">
    <citation type="journal article" date="2019" name="Int. J. Syst. Evol. Microbiol.">
        <title>The Global Catalogue of Microorganisms (GCM) 10K type strain sequencing project: providing services to taxonomists for standard genome sequencing and annotation.</title>
        <authorList>
            <consortium name="The Broad Institute Genomics Platform"/>
            <consortium name="The Broad Institute Genome Sequencing Center for Infectious Disease"/>
            <person name="Wu L."/>
            <person name="Ma J."/>
        </authorList>
    </citation>
    <scope>NUCLEOTIDE SEQUENCE [LARGE SCALE GENOMIC DNA]</scope>
    <source>
        <strain evidence="7">CGMCC 1.10992</strain>
    </source>
</reference>
<dbReference type="NCBIfam" id="TIGR01003">
    <property type="entry name" value="PTS_HPr_family"/>
    <property type="match status" value="1"/>
</dbReference>
<evidence type="ECO:0000256" key="1">
    <source>
        <dbReference type="ARBA" id="ARBA00004496"/>
    </source>
</evidence>
<evidence type="ECO:0000256" key="3">
    <source>
        <dbReference type="ARBA" id="ARBA00022490"/>
    </source>
</evidence>
<keyword evidence="4" id="KW-0598">Phosphotransferase system</keyword>
<dbReference type="InterPro" id="IPR001020">
    <property type="entry name" value="PTS_HPr_His_P_site"/>
</dbReference>
<evidence type="ECO:0000259" key="5">
    <source>
        <dbReference type="PROSITE" id="PS51350"/>
    </source>
</evidence>
<evidence type="ECO:0000313" key="6">
    <source>
        <dbReference type="EMBL" id="MFD2097508.1"/>
    </source>
</evidence>
<sequence length="92" mass="10087">MSQRVEKKLLIKNKLGLHARAATKLVTLVNRFDAEVLIEHQGKSASAASVMGLLMLETCMGQEISVVSEGDEAQEAMNAVEALINDRFDENE</sequence>
<comment type="subcellular location">
    <subcellularLocation>
        <location evidence="1">Cytoplasm</location>
    </subcellularLocation>
</comment>
<dbReference type="PANTHER" id="PTHR33705:SF2">
    <property type="entry name" value="PHOSPHOCARRIER PROTEIN NPR"/>
    <property type="match status" value="1"/>
</dbReference>
<dbReference type="InterPro" id="IPR000032">
    <property type="entry name" value="HPr-like"/>
</dbReference>
<dbReference type="PROSITE" id="PS51350">
    <property type="entry name" value="PTS_HPR_DOM"/>
    <property type="match status" value="1"/>
</dbReference>
<comment type="similarity">
    <text evidence="2">Belongs to the HPr family.</text>
</comment>
<evidence type="ECO:0000256" key="4">
    <source>
        <dbReference type="ARBA" id="ARBA00022683"/>
    </source>
</evidence>
<comment type="caution">
    <text evidence="6">The sequence shown here is derived from an EMBL/GenBank/DDBJ whole genome shotgun (WGS) entry which is preliminary data.</text>
</comment>
<evidence type="ECO:0000313" key="7">
    <source>
        <dbReference type="Proteomes" id="UP001597380"/>
    </source>
</evidence>
<proteinExistence type="inferred from homology"/>
<dbReference type="PROSITE" id="PS00369">
    <property type="entry name" value="PTS_HPR_HIS"/>
    <property type="match status" value="1"/>
</dbReference>
<accession>A0ABW4XSQ1</accession>
<dbReference type="PRINTS" id="PR00107">
    <property type="entry name" value="PHOSPHOCPHPR"/>
</dbReference>
<dbReference type="Pfam" id="PF00381">
    <property type="entry name" value="PTS-HPr"/>
    <property type="match status" value="1"/>
</dbReference>
<name>A0ABW4XSQ1_9GAMM</name>
<dbReference type="PANTHER" id="PTHR33705">
    <property type="entry name" value="PHOSPHOCARRIER PROTEIN HPR"/>
    <property type="match status" value="1"/>
</dbReference>
<protein>
    <submittedName>
        <fullName evidence="6">HPr family phosphocarrier protein</fullName>
    </submittedName>
</protein>
<organism evidence="6 7">
    <name type="scientific">Corallincola platygyrae</name>
    <dbReference type="NCBI Taxonomy" id="1193278"/>
    <lineage>
        <taxon>Bacteria</taxon>
        <taxon>Pseudomonadati</taxon>
        <taxon>Pseudomonadota</taxon>
        <taxon>Gammaproteobacteria</taxon>
        <taxon>Alteromonadales</taxon>
        <taxon>Psychromonadaceae</taxon>
        <taxon>Corallincola</taxon>
    </lineage>
</organism>
<feature type="domain" description="HPr" evidence="5">
    <location>
        <begin position="4"/>
        <end position="91"/>
    </location>
</feature>
<dbReference type="EMBL" id="JBHUHT010000025">
    <property type="protein sequence ID" value="MFD2097508.1"/>
    <property type="molecule type" value="Genomic_DNA"/>
</dbReference>
<evidence type="ECO:0000256" key="2">
    <source>
        <dbReference type="ARBA" id="ARBA00010736"/>
    </source>
</evidence>